<accession>X0Y4S1</accession>
<dbReference type="Pfam" id="PF00596">
    <property type="entry name" value="Aldolase_II"/>
    <property type="match status" value="1"/>
</dbReference>
<comment type="caution">
    <text evidence="2">The sequence shown here is derived from an EMBL/GenBank/DDBJ whole genome shotgun (WGS) entry which is preliminary data.</text>
</comment>
<dbReference type="EMBL" id="BARS01057631">
    <property type="protein sequence ID" value="GAG42312.1"/>
    <property type="molecule type" value="Genomic_DNA"/>
</dbReference>
<protein>
    <recommendedName>
        <fullName evidence="1">Class II aldolase/adducin N-terminal domain-containing protein</fullName>
    </recommendedName>
</protein>
<dbReference type="InterPro" id="IPR036409">
    <property type="entry name" value="Aldolase_II/adducin_N_sf"/>
</dbReference>
<evidence type="ECO:0000313" key="2">
    <source>
        <dbReference type="EMBL" id="GAG42312.1"/>
    </source>
</evidence>
<evidence type="ECO:0000259" key="1">
    <source>
        <dbReference type="Pfam" id="PF00596"/>
    </source>
</evidence>
<dbReference type="InterPro" id="IPR001303">
    <property type="entry name" value="Aldolase_II/adducin_N"/>
</dbReference>
<proteinExistence type="predicted"/>
<dbReference type="Gene3D" id="3.40.225.10">
    <property type="entry name" value="Class II aldolase/adducin N-terminal domain"/>
    <property type="match status" value="1"/>
</dbReference>
<dbReference type="SUPFAM" id="SSF53639">
    <property type="entry name" value="AraD/HMP-PK domain-like"/>
    <property type="match status" value="1"/>
</dbReference>
<gene>
    <name evidence="2" type="ORF">S01H1_84424</name>
</gene>
<feature type="non-terminal residue" evidence="2">
    <location>
        <position position="56"/>
    </location>
</feature>
<reference evidence="2" key="1">
    <citation type="journal article" date="2014" name="Front. Microbiol.">
        <title>High frequency of phylogenetically diverse reductive dehalogenase-homologous genes in deep subseafloor sedimentary metagenomes.</title>
        <authorList>
            <person name="Kawai M."/>
            <person name="Futagami T."/>
            <person name="Toyoda A."/>
            <person name="Takaki Y."/>
            <person name="Nishi S."/>
            <person name="Hori S."/>
            <person name="Arai W."/>
            <person name="Tsubouchi T."/>
            <person name="Morono Y."/>
            <person name="Uchiyama I."/>
            <person name="Ito T."/>
            <person name="Fujiyama A."/>
            <person name="Inagaki F."/>
            <person name="Takami H."/>
        </authorList>
    </citation>
    <scope>NUCLEOTIDE SEQUENCE</scope>
    <source>
        <strain evidence="2">Expedition CK06-06</strain>
    </source>
</reference>
<feature type="domain" description="Class II aldolase/adducin N-terminal" evidence="1">
    <location>
        <begin position="10"/>
        <end position="56"/>
    </location>
</feature>
<sequence>MNDIDYYRKQLTEFSQRAFRRHLVGGTGGNLSLRLPETDTVLVTPTGISLEEVQPE</sequence>
<organism evidence="2">
    <name type="scientific">marine sediment metagenome</name>
    <dbReference type="NCBI Taxonomy" id="412755"/>
    <lineage>
        <taxon>unclassified sequences</taxon>
        <taxon>metagenomes</taxon>
        <taxon>ecological metagenomes</taxon>
    </lineage>
</organism>
<name>X0Y4S1_9ZZZZ</name>
<dbReference type="AlphaFoldDB" id="X0Y4S1"/>